<dbReference type="Proteomes" id="UP000199408">
    <property type="component" value="Unassembled WGS sequence"/>
</dbReference>
<evidence type="ECO:0000313" key="4">
    <source>
        <dbReference type="Proteomes" id="UP000199408"/>
    </source>
</evidence>
<proteinExistence type="predicted"/>
<dbReference type="PROSITE" id="PS51257">
    <property type="entry name" value="PROKAR_LIPOPROTEIN"/>
    <property type="match status" value="1"/>
</dbReference>
<sequence>MRSYRRKRPDRRPPGRLAAAVLVGVLFAAAGCAAGDDPARSATEAVVPVGTAAPLSSGVPASGAPAAPVQVPDTLRFSAKTLDGTAFSAAELAGKPVVLWTAGWSTRDSSTARTSPAGSRHWPADLRRGCSRWRRTDGGGSGGPTPAVVVRSVGQRTGVSRSVPSRSRSTSGSSTDPSGCWNCSRMAGKSRLVASAEPLRVCTKRVCLPPGSR</sequence>
<dbReference type="STRING" id="47864.GA0070560_102424"/>
<feature type="chain" id="PRO_5038971634" description="AhpC/TSA family protein" evidence="2">
    <location>
        <begin position="34"/>
        <end position="213"/>
    </location>
</feature>
<accession>A0A1C5H0N2</accession>
<feature type="signal peptide" evidence="2">
    <location>
        <begin position="1"/>
        <end position="33"/>
    </location>
</feature>
<evidence type="ECO:0000256" key="1">
    <source>
        <dbReference type="SAM" id="MobiDB-lite"/>
    </source>
</evidence>
<protein>
    <recommendedName>
        <fullName evidence="5">AhpC/TSA family protein</fullName>
    </recommendedName>
</protein>
<name>A0A1C5H0N2_9ACTN</name>
<reference evidence="4" key="1">
    <citation type="submission" date="2016-06" db="EMBL/GenBank/DDBJ databases">
        <authorList>
            <person name="Varghese N."/>
        </authorList>
    </citation>
    <scope>NUCLEOTIDE SEQUENCE [LARGE SCALE GENOMIC DNA]</scope>
    <source>
        <strain evidence="4">DSM 43171</strain>
    </source>
</reference>
<feature type="compositionally biased region" description="Polar residues" evidence="1">
    <location>
        <begin position="106"/>
        <end position="117"/>
    </location>
</feature>
<keyword evidence="4" id="KW-1185">Reference proteome</keyword>
<organism evidence="3 4">
    <name type="scientific">Micromonospora halophytica</name>
    <dbReference type="NCBI Taxonomy" id="47864"/>
    <lineage>
        <taxon>Bacteria</taxon>
        <taxon>Bacillati</taxon>
        <taxon>Actinomycetota</taxon>
        <taxon>Actinomycetes</taxon>
        <taxon>Micromonosporales</taxon>
        <taxon>Micromonosporaceae</taxon>
        <taxon>Micromonospora</taxon>
    </lineage>
</organism>
<evidence type="ECO:0008006" key="5">
    <source>
        <dbReference type="Google" id="ProtNLM"/>
    </source>
</evidence>
<keyword evidence="2" id="KW-0732">Signal</keyword>
<feature type="compositionally biased region" description="Low complexity" evidence="1">
    <location>
        <begin position="156"/>
        <end position="179"/>
    </location>
</feature>
<evidence type="ECO:0000313" key="3">
    <source>
        <dbReference type="EMBL" id="SCG39548.1"/>
    </source>
</evidence>
<gene>
    <name evidence="3" type="ORF">GA0070560_102424</name>
</gene>
<evidence type="ECO:0000256" key="2">
    <source>
        <dbReference type="SAM" id="SignalP"/>
    </source>
</evidence>
<feature type="region of interest" description="Disordered" evidence="1">
    <location>
        <begin position="106"/>
        <end position="179"/>
    </location>
</feature>
<dbReference type="EMBL" id="FMDN01000002">
    <property type="protein sequence ID" value="SCG39548.1"/>
    <property type="molecule type" value="Genomic_DNA"/>
</dbReference>
<dbReference type="AlphaFoldDB" id="A0A1C5H0N2"/>